<dbReference type="EMBL" id="JARBHB010000017">
    <property type="protein sequence ID" value="KAJ8866192.1"/>
    <property type="molecule type" value="Genomic_DNA"/>
</dbReference>
<name>A0ABQ9G2A0_9NEOP</name>
<dbReference type="Proteomes" id="UP001159363">
    <property type="component" value="Chromosome 16"/>
</dbReference>
<proteinExistence type="predicted"/>
<evidence type="ECO:0000313" key="2">
    <source>
        <dbReference type="Proteomes" id="UP001159363"/>
    </source>
</evidence>
<evidence type="ECO:0000313" key="1">
    <source>
        <dbReference type="EMBL" id="KAJ8866192.1"/>
    </source>
</evidence>
<protein>
    <recommendedName>
        <fullName evidence="3">HAT C-terminal dimerisation domain-containing protein</fullName>
    </recommendedName>
</protein>
<evidence type="ECO:0008006" key="3">
    <source>
        <dbReference type="Google" id="ProtNLM"/>
    </source>
</evidence>
<sequence>MRDTEWWYLKRTVNKENRPVTKASWDAVNEKHKAEYRNILGLVDLLLSLPAHTADYERGCSLMISIQSDWRNRLGDNVVSSLMRIQMKLPSVCDYDSDDAIKLLLQGSQRKCSPFQAPYEKEEMDVCPSESDREEDLRVKTEITVCSSV</sequence>
<gene>
    <name evidence="1" type="ORF">PR048_033716</name>
</gene>
<comment type="caution">
    <text evidence="1">The sequence shown here is derived from an EMBL/GenBank/DDBJ whole genome shotgun (WGS) entry which is preliminary data.</text>
</comment>
<keyword evidence="2" id="KW-1185">Reference proteome</keyword>
<reference evidence="1 2" key="1">
    <citation type="submission" date="2023-02" db="EMBL/GenBank/DDBJ databases">
        <title>LHISI_Scaffold_Assembly.</title>
        <authorList>
            <person name="Stuart O.P."/>
            <person name="Cleave R."/>
            <person name="Magrath M.J.L."/>
            <person name="Mikheyev A.S."/>
        </authorList>
    </citation>
    <scope>NUCLEOTIDE SEQUENCE [LARGE SCALE GENOMIC DNA]</scope>
    <source>
        <strain evidence="1">Daus_M_001</strain>
        <tissue evidence="1">Leg muscle</tissue>
    </source>
</reference>
<organism evidence="1 2">
    <name type="scientific">Dryococelus australis</name>
    <dbReference type="NCBI Taxonomy" id="614101"/>
    <lineage>
        <taxon>Eukaryota</taxon>
        <taxon>Metazoa</taxon>
        <taxon>Ecdysozoa</taxon>
        <taxon>Arthropoda</taxon>
        <taxon>Hexapoda</taxon>
        <taxon>Insecta</taxon>
        <taxon>Pterygota</taxon>
        <taxon>Neoptera</taxon>
        <taxon>Polyneoptera</taxon>
        <taxon>Phasmatodea</taxon>
        <taxon>Verophasmatodea</taxon>
        <taxon>Anareolatae</taxon>
        <taxon>Phasmatidae</taxon>
        <taxon>Eurycanthinae</taxon>
        <taxon>Dryococelus</taxon>
    </lineage>
</organism>
<dbReference type="PANTHER" id="PTHR46880:SF5">
    <property type="entry name" value="DUF4371 DOMAIN-CONTAINING PROTEIN"/>
    <property type="match status" value="1"/>
</dbReference>
<accession>A0ABQ9G2A0</accession>
<dbReference type="PANTHER" id="PTHR46880">
    <property type="entry name" value="RAS-ASSOCIATING DOMAIN-CONTAINING PROTEIN"/>
    <property type="match status" value="1"/>
</dbReference>